<comment type="caution">
    <text evidence="7">The sequence shown here is derived from an EMBL/GenBank/DDBJ whole genome shotgun (WGS) entry which is preliminary data.</text>
</comment>
<feature type="domain" description="Cytochrome c" evidence="6">
    <location>
        <begin position="90"/>
        <end position="183"/>
    </location>
</feature>
<keyword evidence="5" id="KW-1133">Transmembrane helix</keyword>
<evidence type="ECO:0000256" key="1">
    <source>
        <dbReference type="ARBA" id="ARBA00022617"/>
    </source>
</evidence>
<evidence type="ECO:0000259" key="6">
    <source>
        <dbReference type="PROSITE" id="PS51007"/>
    </source>
</evidence>
<name>A0A7W8DRR6_9BACT</name>
<dbReference type="PANTHER" id="PTHR35008">
    <property type="entry name" value="BLL4482 PROTEIN-RELATED"/>
    <property type="match status" value="1"/>
</dbReference>
<dbReference type="SUPFAM" id="SSF46626">
    <property type="entry name" value="Cytochrome c"/>
    <property type="match status" value="1"/>
</dbReference>
<dbReference type="Proteomes" id="UP000534294">
    <property type="component" value="Unassembled WGS sequence"/>
</dbReference>
<dbReference type="InterPro" id="IPR036909">
    <property type="entry name" value="Cyt_c-like_dom_sf"/>
</dbReference>
<evidence type="ECO:0000256" key="2">
    <source>
        <dbReference type="ARBA" id="ARBA00022723"/>
    </source>
</evidence>
<evidence type="ECO:0000256" key="5">
    <source>
        <dbReference type="SAM" id="Phobius"/>
    </source>
</evidence>
<accession>A0A7W8DRR6</accession>
<evidence type="ECO:0000313" key="8">
    <source>
        <dbReference type="Proteomes" id="UP000534294"/>
    </source>
</evidence>
<keyword evidence="8" id="KW-1185">Reference proteome</keyword>
<dbReference type="GO" id="GO:0020037">
    <property type="term" value="F:heme binding"/>
    <property type="evidence" value="ECO:0007669"/>
    <property type="project" value="InterPro"/>
</dbReference>
<feature type="transmembrane region" description="Helical" evidence="5">
    <location>
        <begin position="20"/>
        <end position="42"/>
    </location>
</feature>
<sequence>MASHPSSSGLPKWLTHVLTYGFGFGLAGFVLFWVGAFVMGVFEHSRPKQAEPVLESAAVAESAPVLGADAATAAPAPVVPVSNAVAVAPPLYQEGQVIYTTICGVCHQPTGLGLPNMFPPLVGSDWVKAPSPERLIRILLHGFQGPIHINGQPFSTPAAVMPPQGALPDEKIAAVLTYIRHSWGNAASAVTAEQIQAVRQADKDRVGMWTEAELLKVPAEARNP</sequence>
<dbReference type="Gene3D" id="1.10.760.10">
    <property type="entry name" value="Cytochrome c-like domain"/>
    <property type="match status" value="1"/>
</dbReference>
<dbReference type="RefSeq" id="WP_184212716.1">
    <property type="nucleotide sequence ID" value="NZ_JACHIF010000012.1"/>
</dbReference>
<dbReference type="AlphaFoldDB" id="A0A7W8DRR6"/>
<reference evidence="7 8" key="1">
    <citation type="submission" date="2020-08" db="EMBL/GenBank/DDBJ databases">
        <title>Genomic Encyclopedia of Type Strains, Phase IV (KMG-IV): sequencing the most valuable type-strain genomes for metagenomic binning, comparative biology and taxonomic classification.</title>
        <authorList>
            <person name="Goeker M."/>
        </authorList>
    </citation>
    <scope>NUCLEOTIDE SEQUENCE [LARGE SCALE GENOMIC DNA]</scope>
    <source>
        <strain evidence="7 8">DSM 12251</strain>
    </source>
</reference>
<dbReference type="InterPro" id="IPR051459">
    <property type="entry name" value="Cytochrome_c-type_DH"/>
</dbReference>
<keyword evidence="5" id="KW-0472">Membrane</keyword>
<evidence type="ECO:0000313" key="7">
    <source>
        <dbReference type="EMBL" id="MBB5040174.1"/>
    </source>
</evidence>
<keyword evidence="1 4" id="KW-0349">Heme</keyword>
<protein>
    <submittedName>
        <fullName evidence="7">Mono/diheme cytochrome c family protein</fullName>
    </submittedName>
</protein>
<proteinExistence type="predicted"/>
<organism evidence="7 8">
    <name type="scientific">Prosthecobacter dejongeii</name>
    <dbReference type="NCBI Taxonomy" id="48465"/>
    <lineage>
        <taxon>Bacteria</taxon>
        <taxon>Pseudomonadati</taxon>
        <taxon>Verrucomicrobiota</taxon>
        <taxon>Verrucomicrobiia</taxon>
        <taxon>Verrucomicrobiales</taxon>
        <taxon>Verrucomicrobiaceae</taxon>
        <taxon>Prosthecobacter</taxon>
    </lineage>
</organism>
<keyword evidence="5" id="KW-0812">Transmembrane</keyword>
<dbReference type="Pfam" id="PF13442">
    <property type="entry name" value="Cytochrome_CBB3"/>
    <property type="match status" value="1"/>
</dbReference>
<dbReference type="PROSITE" id="PS51007">
    <property type="entry name" value="CYTC"/>
    <property type="match status" value="1"/>
</dbReference>
<keyword evidence="2 4" id="KW-0479">Metal-binding</keyword>
<dbReference type="GO" id="GO:0046872">
    <property type="term" value="F:metal ion binding"/>
    <property type="evidence" value="ECO:0007669"/>
    <property type="project" value="UniProtKB-KW"/>
</dbReference>
<dbReference type="PANTHER" id="PTHR35008:SF8">
    <property type="entry name" value="ALCOHOL DEHYDROGENASE CYTOCHROME C SUBUNIT"/>
    <property type="match status" value="1"/>
</dbReference>
<dbReference type="InterPro" id="IPR009056">
    <property type="entry name" value="Cyt_c-like_dom"/>
</dbReference>
<dbReference type="EMBL" id="JACHIF010000012">
    <property type="protein sequence ID" value="MBB5040174.1"/>
    <property type="molecule type" value="Genomic_DNA"/>
</dbReference>
<keyword evidence="3 4" id="KW-0408">Iron</keyword>
<evidence type="ECO:0000256" key="4">
    <source>
        <dbReference type="PROSITE-ProRule" id="PRU00433"/>
    </source>
</evidence>
<evidence type="ECO:0000256" key="3">
    <source>
        <dbReference type="ARBA" id="ARBA00023004"/>
    </source>
</evidence>
<gene>
    <name evidence="7" type="ORF">HNQ64_004455</name>
</gene>
<dbReference type="GO" id="GO:0009055">
    <property type="term" value="F:electron transfer activity"/>
    <property type="evidence" value="ECO:0007669"/>
    <property type="project" value="InterPro"/>
</dbReference>